<name>A0AAQ3K0B5_9LILI</name>
<feature type="compositionally biased region" description="Pro residues" evidence="1">
    <location>
        <begin position="240"/>
        <end position="251"/>
    </location>
</feature>
<accession>A0AAQ3K0B5</accession>
<feature type="domain" description="CCHC-type" evidence="2">
    <location>
        <begin position="6"/>
        <end position="22"/>
    </location>
</feature>
<sequence length="293" mass="31969">MQKLGRCFNCCARGHRIFECRSPPACFRCRRRGHRADACSFHSHDGSPPVSLCQAPLITTPPEASSYYKQSLIRHHSFSWGDASLLVADWIADDVFDFAPPLEICVGLDLSCLPLIFWNDEALSALVCPFGSFDALDARSLRWSELVTCHIRLRTSSLQLIPLVIFAVAEGCRYQVRVEIAWHRWILSEGPSSHSDFDAGDHDPDDDLDADDHSSRSRSCIRPSGIPASPVSTHSIGSGPPLPMSSSPPPSSDGSSPVGFCRSPPPPSIPASRIFSGILSDLPPAAGKVHRRC</sequence>
<dbReference type="SUPFAM" id="SSF57756">
    <property type="entry name" value="Retrovirus zinc finger-like domains"/>
    <property type="match status" value="1"/>
</dbReference>
<dbReference type="Proteomes" id="UP001327560">
    <property type="component" value="Chromosome 2"/>
</dbReference>
<evidence type="ECO:0000256" key="1">
    <source>
        <dbReference type="SAM" id="MobiDB-lite"/>
    </source>
</evidence>
<gene>
    <name evidence="3" type="ORF">Cni_G05928</name>
</gene>
<feature type="region of interest" description="Disordered" evidence="1">
    <location>
        <begin position="194"/>
        <end position="274"/>
    </location>
</feature>
<reference evidence="3 4" key="1">
    <citation type="submission" date="2023-10" db="EMBL/GenBank/DDBJ databases">
        <title>Chromosome-scale genome assembly provides insights into flower coloration mechanisms of Canna indica.</title>
        <authorList>
            <person name="Li C."/>
        </authorList>
    </citation>
    <scope>NUCLEOTIDE SEQUENCE [LARGE SCALE GENOMIC DNA]</scope>
    <source>
        <tissue evidence="3">Flower</tissue>
    </source>
</reference>
<organism evidence="3 4">
    <name type="scientific">Canna indica</name>
    <name type="common">Indian-shot</name>
    <dbReference type="NCBI Taxonomy" id="4628"/>
    <lineage>
        <taxon>Eukaryota</taxon>
        <taxon>Viridiplantae</taxon>
        <taxon>Streptophyta</taxon>
        <taxon>Embryophyta</taxon>
        <taxon>Tracheophyta</taxon>
        <taxon>Spermatophyta</taxon>
        <taxon>Magnoliopsida</taxon>
        <taxon>Liliopsida</taxon>
        <taxon>Zingiberales</taxon>
        <taxon>Cannaceae</taxon>
        <taxon>Canna</taxon>
    </lineage>
</organism>
<proteinExistence type="predicted"/>
<dbReference type="Gene3D" id="4.10.60.10">
    <property type="entry name" value="Zinc finger, CCHC-type"/>
    <property type="match status" value="1"/>
</dbReference>
<keyword evidence="4" id="KW-1185">Reference proteome</keyword>
<evidence type="ECO:0000259" key="2">
    <source>
        <dbReference type="SMART" id="SM00343"/>
    </source>
</evidence>
<dbReference type="InterPro" id="IPR036875">
    <property type="entry name" value="Znf_CCHC_sf"/>
</dbReference>
<dbReference type="GO" id="GO:0008270">
    <property type="term" value="F:zinc ion binding"/>
    <property type="evidence" value="ECO:0007669"/>
    <property type="project" value="InterPro"/>
</dbReference>
<dbReference type="AlphaFoldDB" id="A0AAQ3K0B5"/>
<feature type="domain" description="CCHC-type" evidence="2">
    <location>
        <begin position="25"/>
        <end position="41"/>
    </location>
</feature>
<protein>
    <recommendedName>
        <fullName evidence="2">CCHC-type domain-containing protein</fullName>
    </recommendedName>
</protein>
<evidence type="ECO:0000313" key="3">
    <source>
        <dbReference type="EMBL" id="WOK97220.1"/>
    </source>
</evidence>
<evidence type="ECO:0000313" key="4">
    <source>
        <dbReference type="Proteomes" id="UP001327560"/>
    </source>
</evidence>
<dbReference type="GO" id="GO:0003676">
    <property type="term" value="F:nucleic acid binding"/>
    <property type="evidence" value="ECO:0007669"/>
    <property type="project" value="InterPro"/>
</dbReference>
<dbReference type="EMBL" id="CP136891">
    <property type="protein sequence ID" value="WOK97220.1"/>
    <property type="molecule type" value="Genomic_DNA"/>
</dbReference>
<dbReference type="InterPro" id="IPR001878">
    <property type="entry name" value="Znf_CCHC"/>
</dbReference>
<dbReference type="SMART" id="SM00343">
    <property type="entry name" value="ZnF_C2HC"/>
    <property type="match status" value="2"/>
</dbReference>